<organism evidence="1 2">
    <name type="scientific">Kiloniella litopenaei</name>
    <dbReference type="NCBI Taxonomy" id="1549748"/>
    <lineage>
        <taxon>Bacteria</taxon>
        <taxon>Pseudomonadati</taxon>
        <taxon>Pseudomonadota</taxon>
        <taxon>Alphaproteobacteria</taxon>
        <taxon>Rhodospirillales</taxon>
        <taxon>Kiloniellaceae</taxon>
        <taxon>Kiloniella</taxon>
    </lineage>
</organism>
<evidence type="ECO:0000313" key="2">
    <source>
        <dbReference type="Proteomes" id="UP000034491"/>
    </source>
</evidence>
<keyword evidence="2" id="KW-1185">Reference proteome</keyword>
<dbReference type="EMBL" id="LANI01000001">
    <property type="protein sequence ID" value="KKJ78799.1"/>
    <property type="molecule type" value="Genomic_DNA"/>
</dbReference>
<reference evidence="1 2" key="1">
    <citation type="submission" date="2015-03" db="EMBL/GenBank/DDBJ databases">
        <title>Genome sequence of Kiloniella sp. P1-1, isolated from the gut microflora of Pacific white shrimp, Penaeus vannamei.</title>
        <authorList>
            <person name="Shao Z."/>
            <person name="Wang L."/>
            <person name="Li X."/>
        </authorList>
    </citation>
    <scope>NUCLEOTIDE SEQUENCE [LARGE SCALE GENOMIC DNA]</scope>
    <source>
        <strain evidence="1 2">P1-1</strain>
    </source>
</reference>
<proteinExistence type="predicted"/>
<gene>
    <name evidence="1" type="ORF">WH95_01665</name>
</gene>
<comment type="caution">
    <text evidence="1">The sequence shown here is derived from an EMBL/GenBank/DDBJ whole genome shotgun (WGS) entry which is preliminary data.</text>
</comment>
<dbReference type="STRING" id="1549748.WH95_01665"/>
<accession>A0A0M2RED7</accession>
<evidence type="ECO:0000313" key="1">
    <source>
        <dbReference type="EMBL" id="KKJ78799.1"/>
    </source>
</evidence>
<feature type="non-terminal residue" evidence="1">
    <location>
        <position position="63"/>
    </location>
</feature>
<protein>
    <submittedName>
        <fullName evidence="1">Uncharacterized protein</fullName>
    </submittedName>
</protein>
<dbReference type="AlphaFoldDB" id="A0A0M2RED7"/>
<sequence>MISNDEFIAKRLHKEIASHLKTGAIEIVNEKDQLSIDHHFDPMGFPRRVEEIHWEIVPDSEHY</sequence>
<dbReference type="Proteomes" id="UP000034491">
    <property type="component" value="Unassembled WGS sequence"/>
</dbReference>
<dbReference type="RefSeq" id="WP_046502046.1">
    <property type="nucleotide sequence ID" value="NZ_LANI01000001.1"/>
</dbReference>
<name>A0A0M2RED7_9PROT</name>